<dbReference type="SUPFAM" id="SSF109854">
    <property type="entry name" value="DinB/YfiT-like putative metalloenzymes"/>
    <property type="match status" value="1"/>
</dbReference>
<proteinExistence type="predicted"/>
<dbReference type="Gene3D" id="1.20.120.450">
    <property type="entry name" value="dinb family like domain"/>
    <property type="match status" value="1"/>
</dbReference>
<protein>
    <recommendedName>
        <fullName evidence="5">Mycothiol-dependent maleylpyruvate isomerase metal-binding domain-containing protein</fullName>
    </recommendedName>
</protein>
<dbReference type="Pfam" id="PF07398">
    <property type="entry name" value="MDMPI_C"/>
    <property type="match status" value="1"/>
</dbReference>
<feature type="domain" description="MDMPI C-terminal" evidence="1">
    <location>
        <begin position="170"/>
        <end position="258"/>
    </location>
</feature>
<organism evidence="3 4">
    <name type="scientific">Gordonia hirsuta DSM 44140 = NBRC 16056</name>
    <dbReference type="NCBI Taxonomy" id="1121927"/>
    <lineage>
        <taxon>Bacteria</taxon>
        <taxon>Bacillati</taxon>
        <taxon>Actinomycetota</taxon>
        <taxon>Actinomycetes</taxon>
        <taxon>Mycobacteriales</taxon>
        <taxon>Gordoniaceae</taxon>
        <taxon>Gordonia</taxon>
    </lineage>
</organism>
<dbReference type="InterPro" id="IPR017517">
    <property type="entry name" value="Maleyloyr_isom"/>
</dbReference>
<dbReference type="GO" id="GO:0046872">
    <property type="term" value="F:metal ion binding"/>
    <property type="evidence" value="ECO:0007669"/>
    <property type="project" value="InterPro"/>
</dbReference>
<dbReference type="InterPro" id="IPR024344">
    <property type="entry name" value="MDMPI_metal-binding"/>
</dbReference>
<dbReference type="AlphaFoldDB" id="L7LAK6"/>
<evidence type="ECO:0000313" key="3">
    <source>
        <dbReference type="EMBL" id="GAC57087.1"/>
    </source>
</evidence>
<comment type="caution">
    <text evidence="3">The sequence shown here is derived from an EMBL/GenBank/DDBJ whole genome shotgun (WGS) entry which is preliminary data.</text>
</comment>
<dbReference type="RefSeq" id="WP_005938561.1">
    <property type="nucleotide sequence ID" value="NZ_ATVK01000047.1"/>
</dbReference>
<dbReference type="OrthoDB" id="154293at2"/>
<dbReference type="eggNOG" id="ENOG5032RB5">
    <property type="taxonomic scope" value="Bacteria"/>
</dbReference>
<evidence type="ECO:0000313" key="4">
    <source>
        <dbReference type="Proteomes" id="UP000053405"/>
    </source>
</evidence>
<evidence type="ECO:0000259" key="1">
    <source>
        <dbReference type="Pfam" id="PF07398"/>
    </source>
</evidence>
<evidence type="ECO:0008006" key="5">
    <source>
        <dbReference type="Google" id="ProtNLM"/>
    </source>
</evidence>
<dbReference type="NCBIfam" id="TIGR03083">
    <property type="entry name" value="maleylpyruvate isomerase family mycothiol-dependent enzyme"/>
    <property type="match status" value="1"/>
</dbReference>
<dbReference type="Proteomes" id="UP000053405">
    <property type="component" value="Unassembled WGS sequence"/>
</dbReference>
<reference evidence="3 4" key="1">
    <citation type="submission" date="2012-12" db="EMBL/GenBank/DDBJ databases">
        <title>Whole genome shotgun sequence of Gordonia hirsuta NBRC 16056.</title>
        <authorList>
            <person name="Isaki-Nakamura S."/>
            <person name="Hosoyama A."/>
            <person name="Tsuchikane K."/>
            <person name="Katsumata H."/>
            <person name="Baba S."/>
            <person name="Yamazaki S."/>
            <person name="Fujita N."/>
        </authorList>
    </citation>
    <scope>NUCLEOTIDE SEQUENCE [LARGE SCALE GENOMIC DNA]</scope>
    <source>
        <strain evidence="3 4">NBRC 16056</strain>
    </source>
</reference>
<dbReference type="Pfam" id="PF11716">
    <property type="entry name" value="MDMPI_N"/>
    <property type="match status" value="1"/>
</dbReference>
<keyword evidence="4" id="KW-1185">Reference proteome</keyword>
<feature type="domain" description="Mycothiol-dependent maleylpyruvate isomerase metal-binding" evidence="2">
    <location>
        <begin position="14"/>
        <end position="153"/>
    </location>
</feature>
<gene>
    <name evidence="3" type="ORF">GOHSU_16_00430</name>
</gene>
<dbReference type="STRING" id="1121927.GOHSU_16_00430"/>
<dbReference type="EMBL" id="BANT01000016">
    <property type="protein sequence ID" value="GAC57087.1"/>
    <property type="molecule type" value="Genomic_DNA"/>
</dbReference>
<name>L7LAK6_9ACTN</name>
<accession>L7LAK6</accession>
<dbReference type="InterPro" id="IPR034660">
    <property type="entry name" value="DinB/YfiT-like"/>
</dbReference>
<sequence>MITRVPRKPVIDALREEWSVLDTLAHSLSDEQWAAPSILPGWSVSDIYAHIVGTEWMLTGREVAPTRDVSTLDHVRNPIGEFNEHWLDFYRARSRQQLMDDFAKVTTQRLTALDGLAVQQWDAETQTPVGPDSYGRFMRVRVFDCWAHEIDIRDSLGLGVPDDVVPATAARKEMAASLPFIVGKRVGASAGTAVTVAFTGLVPRAVHIAVEDRAALVPALDGPADVTLRVDLVDYARLIGGRSTADPASVHIEGDHALGEKIVANLHYMI</sequence>
<evidence type="ECO:0000259" key="2">
    <source>
        <dbReference type="Pfam" id="PF11716"/>
    </source>
</evidence>
<dbReference type="InterPro" id="IPR010872">
    <property type="entry name" value="MDMPI_C-term_domain"/>
</dbReference>